<protein>
    <recommendedName>
        <fullName evidence="5">FLZ-type domain-containing protein</fullName>
    </recommendedName>
</protein>
<gene>
    <name evidence="6" type="ORF">CASFOL_029626</name>
</gene>
<name>A0ABD3C927_9LAMI</name>
<evidence type="ECO:0000256" key="3">
    <source>
        <dbReference type="ARBA" id="ARBA00022771"/>
    </source>
</evidence>
<comment type="caution">
    <text evidence="6">The sequence shown here is derived from an EMBL/GenBank/DDBJ whole genome shotgun (WGS) entry which is preliminary data.</text>
</comment>
<evidence type="ECO:0000259" key="5">
    <source>
        <dbReference type="PROSITE" id="PS51795"/>
    </source>
</evidence>
<keyword evidence="3" id="KW-0863">Zinc-finger</keyword>
<evidence type="ECO:0000256" key="2">
    <source>
        <dbReference type="ARBA" id="ARBA00022723"/>
    </source>
</evidence>
<dbReference type="PROSITE" id="PS51257">
    <property type="entry name" value="PROKAR_LIPOPROTEIN"/>
    <property type="match status" value="1"/>
</dbReference>
<feature type="domain" description="FLZ-type" evidence="5">
    <location>
        <begin position="49"/>
        <end position="93"/>
    </location>
</feature>
<dbReference type="Proteomes" id="UP001632038">
    <property type="component" value="Unassembled WGS sequence"/>
</dbReference>
<dbReference type="InterPro" id="IPR044533">
    <property type="entry name" value="FLZ1/2/3"/>
</dbReference>
<proteinExistence type="inferred from homology"/>
<keyword evidence="7" id="KW-1185">Reference proteome</keyword>
<organism evidence="6 7">
    <name type="scientific">Castilleja foliolosa</name>
    <dbReference type="NCBI Taxonomy" id="1961234"/>
    <lineage>
        <taxon>Eukaryota</taxon>
        <taxon>Viridiplantae</taxon>
        <taxon>Streptophyta</taxon>
        <taxon>Embryophyta</taxon>
        <taxon>Tracheophyta</taxon>
        <taxon>Spermatophyta</taxon>
        <taxon>Magnoliopsida</taxon>
        <taxon>eudicotyledons</taxon>
        <taxon>Gunneridae</taxon>
        <taxon>Pentapetalae</taxon>
        <taxon>asterids</taxon>
        <taxon>lamiids</taxon>
        <taxon>Lamiales</taxon>
        <taxon>Orobanchaceae</taxon>
        <taxon>Pedicularideae</taxon>
        <taxon>Castillejinae</taxon>
        <taxon>Castilleja</taxon>
    </lineage>
</organism>
<feature type="zinc finger region" description="FLZ-type" evidence="4">
    <location>
        <begin position="49"/>
        <end position="93"/>
    </location>
</feature>
<dbReference type="GO" id="GO:0008270">
    <property type="term" value="F:zinc ion binding"/>
    <property type="evidence" value="ECO:0007669"/>
    <property type="project" value="UniProtKB-KW"/>
</dbReference>
<dbReference type="PANTHER" id="PTHR46057:SF54">
    <property type="entry name" value="FCS-LIKE ZINC FINGER 16"/>
    <property type="match status" value="1"/>
</dbReference>
<evidence type="ECO:0000256" key="1">
    <source>
        <dbReference type="ARBA" id="ARBA00009374"/>
    </source>
</evidence>
<sequence length="118" mass="13336">MALKRRPNFQVVDASDIEADAVGDPSQSAIFTIGCSIRVVDLGRWKFGGFLERCKFCTKRIAQSADVFMYGNLGAFCTVECREIQIAIDRMVKKQRAKSKEMMVCNQDQCNEWAWASV</sequence>
<accession>A0ABD3C927</accession>
<dbReference type="PROSITE" id="PS51795">
    <property type="entry name" value="ZF_FLZ"/>
    <property type="match status" value="1"/>
</dbReference>
<keyword evidence="3" id="KW-0862">Zinc</keyword>
<dbReference type="AlphaFoldDB" id="A0ABD3C927"/>
<reference evidence="7" key="1">
    <citation type="journal article" date="2024" name="IScience">
        <title>Strigolactones Initiate the Formation of Haustorium-like Structures in Castilleja.</title>
        <authorList>
            <person name="Buerger M."/>
            <person name="Peterson D."/>
            <person name="Chory J."/>
        </authorList>
    </citation>
    <scope>NUCLEOTIDE SEQUENCE [LARGE SCALE GENOMIC DNA]</scope>
</reference>
<dbReference type="Pfam" id="PF04570">
    <property type="entry name" value="zf-FLZ"/>
    <property type="match status" value="1"/>
</dbReference>
<evidence type="ECO:0000256" key="4">
    <source>
        <dbReference type="PROSITE-ProRule" id="PRU01131"/>
    </source>
</evidence>
<dbReference type="EMBL" id="JAVIJP010000047">
    <property type="protein sequence ID" value="KAL3626077.1"/>
    <property type="molecule type" value="Genomic_DNA"/>
</dbReference>
<evidence type="ECO:0000313" key="7">
    <source>
        <dbReference type="Proteomes" id="UP001632038"/>
    </source>
</evidence>
<dbReference type="InterPro" id="IPR007650">
    <property type="entry name" value="Zf-FLZ_dom"/>
</dbReference>
<comment type="similarity">
    <text evidence="1">Belongs to the FLZ family.</text>
</comment>
<evidence type="ECO:0000313" key="6">
    <source>
        <dbReference type="EMBL" id="KAL3626077.1"/>
    </source>
</evidence>
<keyword evidence="2" id="KW-0479">Metal-binding</keyword>
<dbReference type="PANTHER" id="PTHR46057">
    <property type="entry name" value="FCS-LIKE ZINC FINGER 1-RELATED"/>
    <property type="match status" value="1"/>
</dbReference>